<proteinExistence type="predicted"/>
<reference evidence="2 3" key="1">
    <citation type="journal article" date="2015" name="Plant Cell">
        <title>Oil accumulation by the oleaginous diatom Fistulifera solaris as revealed by the genome and transcriptome.</title>
        <authorList>
            <person name="Tanaka T."/>
            <person name="Maeda Y."/>
            <person name="Veluchamy A."/>
            <person name="Tanaka M."/>
            <person name="Abida H."/>
            <person name="Marechal E."/>
            <person name="Bowler C."/>
            <person name="Muto M."/>
            <person name="Sunaga Y."/>
            <person name="Tanaka M."/>
            <person name="Yoshino T."/>
            <person name="Taniguchi T."/>
            <person name="Fukuda Y."/>
            <person name="Nemoto M."/>
            <person name="Matsumoto M."/>
            <person name="Wong P.S."/>
            <person name="Aburatani S."/>
            <person name="Fujibuchi W."/>
        </authorList>
    </citation>
    <scope>NUCLEOTIDE SEQUENCE [LARGE SCALE GENOMIC DNA]</scope>
    <source>
        <strain evidence="2 3">JPCC DA0580</strain>
    </source>
</reference>
<evidence type="ECO:0000313" key="2">
    <source>
        <dbReference type="EMBL" id="GAX13707.1"/>
    </source>
</evidence>
<evidence type="ECO:0000256" key="1">
    <source>
        <dbReference type="SAM" id="MobiDB-lite"/>
    </source>
</evidence>
<feature type="compositionally biased region" description="Basic and acidic residues" evidence="1">
    <location>
        <begin position="527"/>
        <end position="538"/>
    </location>
</feature>
<dbReference type="AlphaFoldDB" id="A0A1Z5JI77"/>
<evidence type="ECO:0000313" key="3">
    <source>
        <dbReference type="Proteomes" id="UP000198406"/>
    </source>
</evidence>
<name>A0A1Z5JI77_FISSO</name>
<organism evidence="2 3">
    <name type="scientific">Fistulifera solaris</name>
    <name type="common">Oleaginous diatom</name>
    <dbReference type="NCBI Taxonomy" id="1519565"/>
    <lineage>
        <taxon>Eukaryota</taxon>
        <taxon>Sar</taxon>
        <taxon>Stramenopiles</taxon>
        <taxon>Ochrophyta</taxon>
        <taxon>Bacillariophyta</taxon>
        <taxon>Bacillariophyceae</taxon>
        <taxon>Bacillariophycidae</taxon>
        <taxon>Naviculales</taxon>
        <taxon>Naviculaceae</taxon>
        <taxon>Fistulifera</taxon>
    </lineage>
</organism>
<comment type="caution">
    <text evidence="2">The sequence shown here is derived from an EMBL/GenBank/DDBJ whole genome shotgun (WGS) entry which is preliminary data.</text>
</comment>
<dbReference type="Proteomes" id="UP000198406">
    <property type="component" value="Unassembled WGS sequence"/>
</dbReference>
<keyword evidence="3" id="KW-1185">Reference proteome</keyword>
<feature type="region of interest" description="Disordered" evidence="1">
    <location>
        <begin position="518"/>
        <end position="538"/>
    </location>
</feature>
<dbReference type="EMBL" id="BDSP01000072">
    <property type="protein sequence ID" value="GAX13707.1"/>
    <property type="molecule type" value="Genomic_DNA"/>
</dbReference>
<dbReference type="InParanoid" id="A0A1Z5JI77"/>
<accession>A0A1Z5JI77</accession>
<protein>
    <submittedName>
        <fullName evidence="2">Uncharacterized protein</fullName>
    </submittedName>
</protein>
<gene>
    <name evidence="2" type="ORF">FisN_2HuN26</name>
</gene>
<dbReference type="OrthoDB" id="120976at2759"/>
<sequence>MNEEMQTKDDLLELISVEEMSPMQRELHAHISKDNMFMYRLLRKPTYLDEFNFQKYNHFAIWLDNETMITVTFEKFTLYRMSHIPYTIRIGKSKLHGAIYGRTAADIAETATFFWSLKCLKESDTGLAIDRNEFIRFINIAAILQPDQLAHIMDANPTRHFAFRTGRWNAEMSTVLATRPYPVHLELTQSYCGPGLREFPDGGTAFVEALEKRQFTFGSLSICFMDSEDIPFSAANLERLFRLKAPLEKLEIGTLEGPVVLLPFSAQTKNLAYHLYAEDIRFSDFTSLDIPVKEISFHLGHRDEHAGNQHTLLIAFLNRVATLGHFEKLGISLSPSDPLEHAEVASVSRALIRAVNTNPFLTSLDLRKSDLHFDTFALDWGRHLPALFQAIEEHKGLRQLILREYPKSDPDYSWLKRLLTRTRNIIVLDSSGEKCTDGDSIEKIYSLNRFYHGSSNLVKESLMLRTQLVATALSKGASNTFDKTALLLSMYTDVLCDFVQHGNDVESSVVVSPLMKRKESPASLTRNPEERALKKVRS</sequence>